<protein>
    <submittedName>
        <fullName evidence="3">Uncharacterized protein</fullName>
    </submittedName>
</protein>
<dbReference type="EMBL" id="DS113530">
    <property type="protein sequence ID" value="EAY02619.1"/>
    <property type="molecule type" value="Genomic_DNA"/>
</dbReference>
<dbReference type="GO" id="GO:0004340">
    <property type="term" value="F:glucokinase activity"/>
    <property type="evidence" value="ECO:0007669"/>
    <property type="project" value="InterPro"/>
</dbReference>
<dbReference type="InterPro" id="IPR043129">
    <property type="entry name" value="ATPase_NBD"/>
</dbReference>
<dbReference type="InParanoid" id="A2EXK2"/>
<reference evidence="3" key="2">
    <citation type="journal article" date="2007" name="Science">
        <title>Draft genome sequence of the sexually transmitted pathogen Trichomonas vaginalis.</title>
        <authorList>
            <person name="Carlton J.M."/>
            <person name="Hirt R.P."/>
            <person name="Silva J.C."/>
            <person name="Delcher A.L."/>
            <person name="Schatz M."/>
            <person name="Zhao Q."/>
            <person name="Wortman J.R."/>
            <person name="Bidwell S.L."/>
            <person name="Alsmark U.C.M."/>
            <person name="Besteiro S."/>
            <person name="Sicheritz-Ponten T."/>
            <person name="Noel C.J."/>
            <person name="Dacks J.B."/>
            <person name="Foster P.G."/>
            <person name="Simillion C."/>
            <person name="Van de Peer Y."/>
            <person name="Miranda-Saavedra D."/>
            <person name="Barton G.J."/>
            <person name="Westrop G.D."/>
            <person name="Mueller S."/>
            <person name="Dessi D."/>
            <person name="Fiori P.L."/>
            <person name="Ren Q."/>
            <person name="Paulsen I."/>
            <person name="Zhang H."/>
            <person name="Bastida-Corcuera F.D."/>
            <person name="Simoes-Barbosa A."/>
            <person name="Brown M.T."/>
            <person name="Hayes R.D."/>
            <person name="Mukherjee M."/>
            <person name="Okumura C.Y."/>
            <person name="Schneider R."/>
            <person name="Smith A.J."/>
            <person name="Vanacova S."/>
            <person name="Villalvazo M."/>
            <person name="Haas B.J."/>
            <person name="Pertea M."/>
            <person name="Feldblyum T.V."/>
            <person name="Utterback T.R."/>
            <person name="Shu C.L."/>
            <person name="Osoegawa K."/>
            <person name="de Jong P.J."/>
            <person name="Hrdy I."/>
            <person name="Horvathova L."/>
            <person name="Zubacova Z."/>
            <person name="Dolezal P."/>
            <person name="Malik S.B."/>
            <person name="Logsdon J.M. Jr."/>
            <person name="Henze K."/>
            <person name="Gupta A."/>
            <person name="Wang C.C."/>
            <person name="Dunne R.L."/>
            <person name="Upcroft J.A."/>
            <person name="Upcroft P."/>
            <person name="White O."/>
            <person name="Salzberg S.L."/>
            <person name="Tang P."/>
            <person name="Chiu C.-H."/>
            <person name="Lee Y.-S."/>
            <person name="Embley T.M."/>
            <person name="Coombs G.H."/>
            <person name="Mottram J.C."/>
            <person name="Tachezy J."/>
            <person name="Fraser-Liggett C.M."/>
            <person name="Johnson P.J."/>
        </authorList>
    </citation>
    <scope>NUCLEOTIDE SEQUENCE [LARGE SCALE GENOMIC DNA]</scope>
    <source>
        <strain evidence="3">G3</strain>
    </source>
</reference>
<name>A2EXK2_TRIV3</name>
<keyword evidence="2" id="KW-0418">Kinase</keyword>
<dbReference type="SUPFAM" id="SSF53067">
    <property type="entry name" value="Actin-like ATPase domain"/>
    <property type="match status" value="1"/>
</dbReference>
<dbReference type="InterPro" id="IPR003836">
    <property type="entry name" value="Glucokinase"/>
</dbReference>
<sequence>MRQSRTASFQDTDLKALAEWTDAERKSTCLTIWVDCLHMQVALCPPNAIKKTIYLNPIKVNKASDVMANFEDLRCAIAAQKCQIGFATMSFAGPVSQDHVIITNWLCEARERVIHFTSLPFDLFPLDRRLFMNDLEAASYGIIARFINGSLPKIFKPLWLADPSAPFLTSLDGTSLVVWIGGGLGASYISRVDTADYNCVVSSESGHAQANSLPPWHPDFDKEREFQRFVSQKLHGEAHQAEWEDFCSIRGLELAYQFINKTRGGEPAPQAKYDEIRTMALNKDFTAIEAFKIHYKYIVRCLQSLVLTIRCKRVFIISEDEVKNYPIIESFKDMLYDVFIDHPRSNWFKNIDMYTQVSTSTFALSGGLFLSKMFTVTHQNQNHFD</sequence>
<keyword evidence="1" id="KW-0808">Transferase</keyword>
<dbReference type="KEGG" id="tva:4760459"/>
<gene>
    <name evidence="3" type="ORF">TVAG_260790</name>
</gene>
<dbReference type="Proteomes" id="UP000001542">
    <property type="component" value="Unassembled WGS sequence"/>
</dbReference>
<dbReference type="GO" id="GO:0006096">
    <property type="term" value="P:glycolytic process"/>
    <property type="evidence" value="ECO:0007669"/>
    <property type="project" value="InterPro"/>
</dbReference>
<evidence type="ECO:0000256" key="1">
    <source>
        <dbReference type="ARBA" id="ARBA00022679"/>
    </source>
</evidence>
<dbReference type="AlphaFoldDB" id="A2EXK2"/>
<dbReference type="SMR" id="A2EXK2"/>
<keyword evidence="4" id="KW-1185">Reference proteome</keyword>
<dbReference type="RefSeq" id="XP_001314842.1">
    <property type="nucleotide sequence ID" value="XM_001314807.1"/>
</dbReference>
<dbReference type="Gene3D" id="3.40.367.20">
    <property type="match status" value="1"/>
</dbReference>
<dbReference type="VEuPathDB" id="TrichDB:TVAGG3_0241220"/>
<proteinExistence type="predicted"/>
<dbReference type="Pfam" id="PF02685">
    <property type="entry name" value="Glucokinase"/>
    <property type="match status" value="1"/>
</dbReference>
<dbReference type="GO" id="GO:0005536">
    <property type="term" value="F:D-glucose binding"/>
    <property type="evidence" value="ECO:0007669"/>
    <property type="project" value="InterPro"/>
</dbReference>
<evidence type="ECO:0000313" key="3">
    <source>
        <dbReference type="EMBL" id="EAY02619.1"/>
    </source>
</evidence>
<evidence type="ECO:0000256" key="2">
    <source>
        <dbReference type="ARBA" id="ARBA00022777"/>
    </source>
</evidence>
<dbReference type="VEuPathDB" id="TrichDB:TVAG_260790"/>
<dbReference type="GO" id="GO:0005524">
    <property type="term" value="F:ATP binding"/>
    <property type="evidence" value="ECO:0007669"/>
    <property type="project" value="InterPro"/>
</dbReference>
<organism evidence="3 4">
    <name type="scientific">Trichomonas vaginalis (strain ATCC PRA-98 / G3)</name>
    <dbReference type="NCBI Taxonomy" id="412133"/>
    <lineage>
        <taxon>Eukaryota</taxon>
        <taxon>Metamonada</taxon>
        <taxon>Parabasalia</taxon>
        <taxon>Trichomonadida</taxon>
        <taxon>Trichomonadidae</taxon>
        <taxon>Trichomonas</taxon>
    </lineage>
</organism>
<reference evidence="3" key="1">
    <citation type="submission" date="2006-10" db="EMBL/GenBank/DDBJ databases">
        <authorList>
            <person name="Amadeo P."/>
            <person name="Zhao Q."/>
            <person name="Wortman J."/>
            <person name="Fraser-Liggett C."/>
            <person name="Carlton J."/>
        </authorList>
    </citation>
    <scope>NUCLEOTIDE SEQUENCE</scope>
    <source>
        <strain evidence="3">G3</strain>
    </source>
</reference>
<dbReference type="OrthoDB" id="10257118at2759"/>
<dbReference type="PANTHER" id="PTHR47450:SF1">
    <property type="entry name" value="GLUCOKINASE"/>
    <property type="match status" value="1"/>
</dbReference>
<dbReference type="PANTHER" id="PTHR47450">
    <property type="entry name" value="GLUCOKINASE"/>
    <property type="match status" value="1"/>
</dbReference>
<accession>A2EXK2</accession>
<evidence type="ECO:0000313" key="4">
    <source>
        <dbReference type="Proteomes" id="UP000001542"/>
    </source>
</evidence>
<dbReference type="Gene3D" id="3.30.420.40">
    <property type="match status" value="1"/>
</dbReference>